<feature type="compositionally biased region" description="Polar residues" evidence="1">
    <location>
        <begin position="33"/>
        <end position="46"/>
    </location>
</feature>
<dbReference type="OrthoDB" id="3240615at2"/>
<name>A0A6N7TWS7_9BIFI</name>
<evidence type="ECO:0000313" key="2">
    <source>
        <dbReference type="EMBL" id="MSD90164.1"/>
    </source>
</evidence>
<organism evidence="2 3">
    <name type="scientific">Bifidobacterium asteroides</name>
    <dbReference type="NCBI Taxonomy" id="1684"/>
    <lineage>
        <taxon>Bacteria</taxon>
        <taxon>Bacillati</taxon>
        <taxon>Actinomycetota</taxon>
        <taxon>Actinomycetes</taxon>
        <taxon>Bifidobacteriales</taxon>
        <taxon>Bifidobacteriaceae</taxon>
        <taxon>Bifidobacterium</taxon>
    </lineage>
</organism>
<comment type="caution">
    <text evidence="2">The sequence shown here is derived from an EMBL/GenBank/DDBJ whole genome shotgun (WGS) entry which is preliminary data.</text>
</comment>
<evidence type="ECO:0000313" key="3">
    <source>
        <dbReference type="Proteomes" id="UP000436357"/>
    </source>
</evidence>
<sequence>MAFHADITPRSREDTAAGLAQLALSKAKKQQTRKSGSATWHNNNGTRTVIGPDAGLSGIAPWVGDTTPPGMPSGIGVDSAAGMILVSWDGTLQGGVPADFDHVQILVDGIEAGQLRVRGTATLGPYEADSVHQVTARAWDDAHAEDGSPAPNGSDVTEAVSVTVKSVVGADEIKEAQDKAQQAINEIAGVKQTASSASQAAADAGKAAASAGSTASQAKSIADGLSGSVGKAMDTAVSAADTAKQASSSATTAVSQSAAASSKADAALSRGVELIRNPAFDPAWGDLDGFGLSMGTSGAPAKPPLPYATYGALTQRDYFSSWRFPLDRGRKYRFGFWAICDGKNREDLRIGWRYVNPNTHWDEAVTVTPGEASSWVWREAVVGTPDQWTDTDHSLSVWLNIAGYGDAAKGWWITGLTVRDVTDSQAAKDQAARAQTTADGKNRIIASASEPAHGGLALGDLWMQLDKANNVVGIQVWNGQAFKDYVLLAQEVLVAGSVGTICLADGAVVADKVTASEALLEKLLVRKIKADEIDVGMLTAAIVKSGLFSTPDGLVGFDQSGFWVKDQDGDYIFRASGDGVQAVGGFQTAVKGDRIQLSQTLINGTTMGGLQGVAGDPATPYWLIWGDHDKQGLASRLRMGTSAQTPEISISRDSHWRSSVSITADNLDLNGTCYTPHINVPFDQWIDFYPDFSDYLNRSRLDIAGGMCYMTVAVQGNIPHGGYKAVAHIRKVYPHAGMNAPCTLQYAAPSGAFISADWERDPQVVYVMNVTGEARAWASAQFIFPYGGQLDS</sequence>
<dbReference type="Proteomes" id="UP000436357">
    <property type="component" value="Unassembled WGS sequence"/>
</dbReference>
<proteinExistence type="predicted"/>
<accession>A0A6N7TWS7</accession>
<dbReference type="EMBL" id="WKKW01000001">
    <property type="protein sequence ID" value="MSD90164.1"/>
    <property type="molecule type" value="Genomic_DNA"/>
</dbReference>
<dbReference type="RefSeq" id="WP_154312471.1">
    <property type="nucleotide sequence ID" value="NZ_WKKW01000001.1"/>
</dbReference>
<feature type="region of interest" description="Disordered" evidence="1">
    <location>
        <begin position="26"/>
        <end position="46"/>
    </location>
</feature>
<gene>
    <name evidence="2" type="ORF">GKC41_00545</name>
</gene>
<protein>
    <submittedName>
        <fullName evidence="2">Uncharacterized protein</fullName>
    </submittedName>
</protein>
<reference evidence="2 3" key="1">
    <citation type="submission" date="2019-11" db="EMBL/GenBank/DDBJ databases">
        <title>Draft Genome Sequence of Plant Growth-Promoting Rhizosphere-Associated Bacteria.</title>
        <authorList>
            <person name="Vasilyev I.Y."/>
            <person name="Radchenko V."/>
            <person name="Ilnitskaya E.V."/>
        </authorList>
    </citation>
    <scope>NUCLEOTIDE SEQUENCE [LARGE SCALE GENOMIC DNA]</scope>
    <source>
        <strain evidence="2 3">VRA_9sq_n</strain>
    </source>
</reference>
<evidence type="ECO:0000256" key="1">
    <source>
        <dbReference type="SAM" id="MobiDB-lite"/>
    </source>
</evidence>
<dbReference type="AlphaFoldDB" id="A0A6N7TWS7"/>